<gene>
    <name evidence="5" type="primary">LOC110744400</name>
</gene>
<accession>A0A6P5RAV9</accession>
<evidence type="ECO:0000256" key="3">
    <source>
        <dbReference type="SAM" id="Phobius"/>
    </source>
</evidence>
<evidence type="ECO:0000256" key="1">
    <source>
        <dbReference type="PROSITE-ProRule" id="PRU00339"/>
    </source>
</evidence>
<dbReference type="SUPFAM" id="SSF48452">
    <property type="entry name" value="TPR-like"/>
    <property type="match status" value="1"/>
</dbReference>
<sequence length="584" mass="64595">MFNGMNMMDPELMRLAQEQMSRMSPAELAKIQQQMMANPELMRMASEGMKNMRPEDLKQAAEQLKQTRPEEMAEIGERMASASPEEIAAMRARVDAQASYELNAAQMLKNQGNALHSQGKFNDALQKYLLAKKNLNGLPSSKGRSLLMACSLNLMSCYLKTKQYDECIKEGSEVLAYDANNVKALYRRGQAYKEMGLLEDAVSDLSEAHKVSPDDETIADVLRDTEERLGEEGVQSTRRGLVIEEITEEVETVPSANHKSSSTNHSPAQPKESNDISKTRIATKPEILPTNSEHLEALKNNPEAIRFVLFVNKLHLLIMIDGYEEVPADMVKTASNMISKMSPEELQKMLELASSFQGDNPFLKGGSSSNINNSVTPNVSPDMLKTASDMMSKMPPEELQKMFEVASSFKGKDSSTTPASVGANRRSSSNYSESRENSAVNATHDVGETSSHGMFPNLGSAPQSSFPASAVDMQEQMRNQMKDPAMQHMFSSMIKNMSPDMMANMGEQFGFKLSREDAAKAQQAMSSLSPQDLDRMMKWADRIQRGLEGARKTKNWLLGRAGLALAICMLILAVLLHRLGYIGG</sequence>
<keyword evidence="4" id="KW-1185">Reference proteome</keyword>
<evidence type="ECO:0000313" key="4">
    <source>
        <dbReference type="Proteomes" id="UP000515124"/>
    </source>
</evidence>
<keyword evidence="3" id="KW-1133">Transmembrane helix</keyword>
<keyword evidence="1" id="KW-0802">TPR repeat</keyword>
<name>A0A6P5RAV9_PRUAV</name>
<dbReference type="Proteomes" id="UP000515124">
    <property type="component" value="Unplaced"/>
</dbReference>
<protein>
    <submittedName>
        <fullName evidence="5">Outer envelope protein 61</fullName>
    </submittedName>
</protein>
<dbReference type="InterPro" id="IPR019734">
    <property type="entry name" value="TPR_rpt"/>
</dbReference>
<feature type="region of interest" description="Disordered" evidence="2">
    <location>
        <begin position="251"/>
        <end position="278"/>
    </location>
</feature>
<dbReference type="SMART" id="SM00028">
    <property type="entry name" value="TPR"/>
    <property type="match status" value="3"/>
</dbReference>
<dbReference type="GeneID" id="110744400"/>
<feature type="region of interest" description="Disordered" evidence="2">
    <location>
        <begin position="408"/>
        <end position="441"/>
    </location>
</feature>
<proteinExistence type="predicted"/>
<dbReference type="InterPro" id="IPR053319">
    <property type="entry name" value="OEP61"/>
</dbReference>
<organism evidence="4 5">
    <name type="scientific">Prunus avium</name>
    <name type="common">Cherry</name>
    <name type="synonym">Cerasus avium</name>
    <dbReference type="NCBI Taxonomy" id="42229"/>
    <lineage>
        <taxon>Eukaryota</taxon>
        <taxon>Viridiplantae</taxon>
        <taxon>Streptophyta</taxon>
        <taxon>Embryophyta</taxon>
        <taxon>Tracheophyta</taxon>
        <taxon>Spermatophyta</taxon>
        <taxon>Magnoliopsida</taxon>
        <taxon>eudicotyledons</taxon>
        <taxon>Gunneridae</taxon>
        <taxon>Pentapetalae</taxon>
        <taxon>rosids</taxon>
        <taxon>fabids</taxon>
        <taxon>Rosales</taxon>
        <taxon>Rosaceae</taxon>
        <taxon>Amygdaloideae</taxon>
        <taxon>Amygdaleae</taxon>
        <taxon>Prunus</taxon>
    </lineage>
</organism>
<keyword evidence="3" id="KW-0812">Transmembrane</keyword>
<evidence type="ECO:0000313" key="5">
    <source>
        <dbReference type="RefSeq" id="XP_021800059.1"/>
    </source>
</evidence>
<feature type="transmembrane region" description="Helical" evidence="3">
    <location>
        <begin position="557"/>
        <end position="576"/>
    </location>
</feature>
<dbReference type="InterPro" id="IPR011990">
    <property type="entry name" value="TPR-like_helical_dom_sf"/>
</dbReference>
<reference evidence="5" key="1">
    <citation type="submission" date="2025-08" db="UniProtKB">
        <authorList>
            <consortium name="RefSeq"/>
        </authorList>
    </citation>
    <scope>IDENTIFICATION</scope>
</reference>
<dbReference type="KEGG" id="pavi:110744400"/>
<feature type="compositionally biased region" description="Polar residues" evidence="2">
    <location>
        <begin position="254"/>
        <end position="267"/>
    </location>
</feature>
<dbReference type="Gene3D" id="1.25.40.10">
    <property type="entry name" value="Tetratricopeptide repeat domain"/>
    <property type="match status" value="1"/>
</dbReference>
<feature type="repeat" description="TPR" evidence="1">
    <location>
        <begin position="182"/>
        <end position="215"/>
    </location>
</feature>
<dbReference type="PROSITE" id="PS50005">
    <property type="entry name" value="TPR"/>
    <property type="match status" value="1"/>
</dbReference>
<dbReference type="PANTHER" id="PTHR48433">
    <property type="entry name" value="OUTER ENVELOPE PROTEIN 61-LIKE"/>
    <property type="match status" value="1"/>
</dbReference>
<evidence type="ECO:0000256" key="2">
    <source>
        <dbReference type="SAM" id="MobiDB-lite"/>
    </source>
</evidence>
<keyword evidence="3" id="KW-0472">Membrane</keyword>
<dbReference type="RefSeq" id="XP_021800059.1">
    <property type="nucleotide sequence ID" value="XM_021944367.1"/>
</dbReference>
<dbReference type="AlphaFoldDB" id="A0A6P5RAV9"/>
<dbReference type="PANTHER" id="PTHR48433:SF1">
    <property type="entry name" value="OUTER ENVELOPE PROTEIN 61-LIKE"/>
    <property type="match status" value="1"/>
</dbReference>